<feature type="domain" description="AMP-dependent synthetase/ligase" evidence="3">
    <location>
        <begin position="44"/>
        <end position="199"/>
    </location>
</feature>
<dbReference type="PANTHER" id="PTHR43201:SF5">
    <property type="entry name" value="MEDIUM-CHAIN ACYL-COA LIGASE ACSF2, MITOCHONDRIAL"/>
    <property type="match status" value="1"/>
</dbReference>
<dbReference type="RefSeq" id="WP_189630553.1">
    <property type="nucleotide sequence ID" value="NZ_BNAG01000003.1"/>
</dbReference>
<comment type="caution">
    <text evidence="4">The sequence shown here is derived from an EMBL/GenBank/DDBJ whole genome shotgun (WGS) entry which is preliminary data.</text>
</comment>
<keyword evidence="2 4" id="KW-0436">Ligase</keyword>
<dbReference type="Pfam" id="PF00501">
    <property type="entry name" value="AMP-binding"/>
    <property type="match status" value="1"/>
</dbReference>
<sequence length="352" mass="39716">MEGRIIFEHNSYTFTELCETELPANLSWANGIRAFVRAWLNETPSFNLQTSGSTGKPKQINLNRSQMEASARATISHLSIKNGAKALLCMNPDMVGGRMMLVRALIGQWQLFVLPPTSLPLLNEHIDFTAMVPLQVQSLIDHKEGTRFLNKVKRIIIGGAAIPDSLEQSLQQLNSEVYQTFGMTETVSHIGLRKINGHQRSEFYSLIGDNEIDTDDLGRLKIKGSVTNNEWIQTNDLVEIHGQAFKWIGRADMVVNSGGIKVHIEPLEKQLSQLLQTEVLIWKLPHPTLGEQVVAILKEEEVYKKVTSGEKQIENQIDRYQKPKIWALISTWALTASGKPDRAATLRKWQRQ</sequence>
<comment type="similarity">
    <text evidence="1">Belongs to the ATP-dependent AMP-binding enzyme family.</text>
</comment>
<accession>A0ABQ3I9P2</accession>
<name>A0ABQ3I9P2_9BACT</name>
<dbReference type="PANTHER" id="PTHR43201">
    <property type="entry name" value="ACYL-COA SYNTHETASE"/>
    <property type="match status" value="1"/>
</dbReference>
<protein>
    <submittedName>
        <fullName evidence="4">O-succinylbenzoic acid--CoA ligase</fullName>
    </submittedName>
</protein>
<evidence type="ECO:0000259" key="3">
    <source>
        <dbReference type="Pfam" id="PF00501"/>
    </source>
</evidence>
<reference evidence="5" key="1">
    <citation type="journal article" date="2019" name="Int. J. Syst. Evol. Microbiol.">
        <title>The Global Catalogue of Microorganisms (GCM) 10K type strain sequencing project: providing services to taxonomists for standard genome sequencing and annotation.</title>
        <authorList>
            <consortium name="The Broad Institute Genomics Platform"/>
            <consortium name="The Broad Institute Genome Sequencing Center for Infectious Disease"/>
            <person name="Wu L."/>
            <person name="Ma J."/>
        </authorList>
    </citation>
    <scope>NUCLEOTIDE SEQUENCE [LARGE SCALE GENOMIC DNA]</scope>
    <source>
        <strain evidence="5">CGMCC 1.15111</strain>
    </source>
</reference>
<dbReference type="Proteomes" id="UP000658258">
    <property type="component" value="Unassembled WGS sequence"/>
</dbReference>
<proteinExistence type="inferred from homology"/>
<dbReference type="InterPro" id="IPR042099">
    <property type="entry name" value="ANL_N_sf"/>
</dbReference>
<gene>
    <name evidence="4" type="ORF">GCM10011340_24590</name>
</gene>
<evidence type="ECO:0000313" key="5">
    <source>
        <dbReference type="Proteomes" id="UP000658258"/>
    </source>
</evidence>
<keyword evidence="5" id="KW-1185">Reference proteome</keyword>
<evidence type="ECO:0000256" key="2">
    <source>
        <dbReference type="ARBA" id="ARBA00022598"/>
    </source>
</evidence>
<dbReference type="InterPro" id="IPR000873">
    <property type="entry name" value="AMP-dep_synth/lig_dom"/>
</dbReference>
<dbReference type="GO" id="GO:0016874">
    <property type="term" value="F:ligase activity"/>
    <property type="evidence" value="ECO:0007669"/>
    <property type="project" value="UniProtKB-KW"/>
</dbReference>
<dbReference type="InterPro" id="IPR045851">
    <property type="entry name" value="AMP-bd_C_sf"/>
</dbReference>
<organism evidence="4 5">
    <name type="scientific">Roseivirga thermotolerans</name>
    <dbReference type="NCBI Taxonomy" id="1758176"/>
    <lineage>
        <taxon>Bacteria</taxon>
        <taxon>Pseudomonadati</taxon>
        <taxon>Bacteroidota</taxon>
        <taxon>Cytophagia</taxon>
        <taxon>Cytophagales</taxon>
        <taxon>Roseivirgaceae</taxon>
        <taxon>Roseivirga</taxon>
    </lineage>
</organism>
<dbReference type="Gene3D" id="3.40.50.12780">
    <property type="entry name" value="N-terminal domain of ligase-like"/>
    <property type="match status" value="1"/>
</dbReference>
<dbReference type="EMBL" id="BNAG01000003">
    <property type="protein sequence ID" value="GHE67998.1"/>
    <property type="molecule type" value="Genomic_DNA"/>
</dbReference>
<evidence type="ECO:0000313" key="4">
    <source>
        <dbReference type="EMBL" id="GHE67998.1"/>
    </source>
</evidence>
<evidence type="ECO:0000256" key="1">
    <source>
        <dbReference type="ARBA" id="ARBA00006432"/>
    </source>
</evidence>
<dbReference type="Gene3D" id="3.30.300.30">
    <property type="match status" value="1"/>
</dbReference>
<dbReference type="SUPFAM" id="SSF56801">
    <property type="entry name" value="Acetyl-CoA synthetase-like"/>
    <property type="match status" value="1"/>
</dbReference>